<dbReference type="PANTHER" id="PTHR13822:SF10">
    <property type="entry name" value="ATP SYNTHASE EPSILON CHAIN, CHLOROPLASTIC"/>
    <property type="match status" value="1"/>
</dbReference>
<dbReference type="Gene3D" id="2.60.15.10">
    <property type="entry name" value="F0F1 ATP synthase delta/epsilon subunit, N-terminal"/>
    <property type="match status" value="1"/>
</dbReference>
<dbReference type="GO" id="GO:0005524">
    <property type="term" value="F:ATP binding"/>
    <property type="evidence" value="ECO:0007669"/>
    <property type="project" value="UniProtKB-UniRule"/>
</dbReference>
<feature type="domain" description="ATP synthase F1 complex delta/epsilon subunit N-terminal" evidence="12">
    <location>
        <begin position="4"/>
        <end position="82"/>
    </location>
</feature>
<evidence type="ECO:0000256" key="5">
    <source>
        <dbReference type="ARBA" id="ARBA00023065"/>
    </source>
</evidence>
<reference evidence="13" key="2">
    <citation type="journal article" date="2021" name="PeerJ">
        <title>Extensive microbial diversity within the chicken gut microbiome revealed by metagenomics and culture.</title>
        <authorList>
            <person name="Gilroy R."/>
            <person name="Ravi A."/>
            <person name="Getino M."/>
            <person name="Pursley I."/>
            <person name="Horton D.L."/>
            <person name="Alikhan N.F."/>
            <person name="Baker D."/>
            <person name="Gharbi K."/>
            <person name="Hall N."/>
            <person name="Watson M."/>
            <person name="Adriaenssens E.M."/>
            <person name="Foster-Nyarko E."/>
            <person name="Jarju S."/>
            <person name="Secka A."/>
            <person name="Antonio M."/>
            <person name="Oren A."/>
            <person name="Chaudhuri R.R."/>
            <person name="La Ragione R."/>
            <person name="Hildebrand F."/>
            <person name="Pallen M.J."/>
        </authorList>
    </citation>
    <scope>NUCLEOTIDE SEQUENCE</scope>
    <source>
        <strain evidence="13">CHK176-6737</strain>
    </source>
</reference>
<dbReference type="InterPro" id="IPR001469">
    <property type="entry name" value="ATP_synth_F1_dsu/esu"/>
</dbReference>
<dbReference type="AlphaFoldDB" id="A0A9D1MUN3"/>
<evidence type="ECO:0000256" key="8">
    <source>
        <dbReference type="ARBA" id="ARBA00023310"/>
    </source>
</evidence>
<keyword evidence="4 9" id="KW-1003">Cell membrane</keyword>
<comment type="subunit">
    <text evidence="9 10">F-type ATPases have 2 components, CF(1) - the catalytic core - and CF(0) - the membrane proton channel. CF(1) has five subunits: alpha(3), beta(3), gamma(1), delta(1), epsilon(1). CF(0) has three main subunits: a, b and c.</text>
</comment>
<dbReference type="EMBL" id="DVNM01000031">
    <property type="protein sequence ID" value="HIU69431.1"/>
    <property type="molecule type" value="Genomic_DNA"/>
</dbReference>
<keyword evidence="5 9" id="KW-0406">Ion transport</keyword>
<evidence type="ECO:0000256" key="3">
    <source>
        <dbReference type="ARBA" id="ARBA00022448"/>
    </source>
</evidence>
<keyword evidence="8 9" id="KW-0066">ATP synthesis</keyword>
<comment type="subcellular location">
    <subcellularLocation>
        <location evidence="1 9">Cell membrane</location>
        <topology evidence="1 9">Peripheral membrane protein</topology>
    </subcellularLocation>
</comment>
<keyword evidence="3 9" id="KW-0813">Transport</keyword>
<dbReference type="Proteomes" id="UP000824125">
    <property type="component" value="Unassembled WGS sequence"/>
</dbReference>
<comment type="function">
    <text evidence="9">Produces ATP from ADP in the presence of a proton gradient across the membrane.</text>
</comment>
<evidence type="ECO:0000256" key="2">
    <source>
        <dbReference type="ARBA" id="ARBA00005712"/>
    </source>
</evidence>
<dbReference type="GO" id="GO:0046933">
    <property type="term" value="F:proton-transporting ATP synthase activity, rotational mechanism"/>
    <property type="evidence" value="ECO:0007669"/>
    <property type="project" value="UniProtKB-UniRule"/>
</dbReference>
<dbReference type="Pfam" id="PF00401">
    <property type="entry name" value="ATP-synt_DE"/>
    <property type="match status" value="1"/>
</dbReference>
<proteinExistence type="inferred from homology"/>
<gene>
    <name evidence="9 13" type="primary">atpC</name>
    <name evidence="13" type="ORF">IAD23_05665</name>
</gene>
<dbReference type="GO" id="GO:0045259">
    <property type="term" value="C:proton-transporting ATP synthase complex"/>
    <property type="evidence" value="ECO:0007669"/>
    <property type="project" value="UniProtKB-KW"/>
</dbReference>
<dbReference type="InterPro" id="IPR036794">
    <property type="entry name" value="ATP_F1_dsu/esu_C_sf"/>
</dbReference>
<dbReference type="SUPFAM" id="SSF46604">
    <property type="entry name" value="Epsilon subunit of F1F0-ATP synthase C-terminal domain"/>
    <property type="match status" value="1"/>
</dbReference>
<evidence type="ECO:0000256" key="4">
    <source>
        <dbReference type="ARBA" id="ARBA00022475"/>
    </source>
</evidence>
<comment type="similarity">
    <text evidence="2 9 10">Belongs to the ATPase epsilon chain family.</text>
</comment>
<comment type="caution">
    <text evidence="13">The sequence shown here is derived from an EMBL/GenBank/DDBJ whole genome shotgun (WGS) entry which is preliminary data.</text>
</comment>
<keyword evidence="6 9" id="KW-0472">Membrane</keyword>
<dbReference type="Gene3D" id="1.20.5.440">
    <property type="entry name" value="ATP synthase delta/epsilon subunit, C-terminal domain"/>
    <property type="match status" value="1"/>
</dbReference>
<dbReference type="PANTHER" id="PTHR13822">
    <property type="entry name" value="ATP SYNTHASE DELTA/EPSILON CHAIN"/>
    <property type="match status" value="1"/>
</dbReference>
<dbReference type="Pfam" id="PF02823">
    <property type="entry name" value="ATP-synt_DE_N"/>
    <property type="match status" value="1"/>
</dbReference>
<dbReference type="GO" id="GO:0005886">
    <property type="term" value="C:plasma membrane"/>
    <property type="evidence" value="ECO:0007669"/>
    <property type="project" value="UniProtKB-SubCell"/>
</dbReference>
<evidence type="ECO:0000256" key="7">
    <source>
        <dbReference type="ARBA" id="ARBA00023196"/>
    </source>
</evidence>
<evidence type="ECO:0000256" key="9">
    <source>
        <dbReference type="HAMAP-Rule" id="MF_00530"/>
    </source>
</evidence>
<evidence type="ECO:0000259" key="12">
    <source>
        <dbReference type="Pfam" id="PF02823"/>
    </source>
</evidence>
<evidence type="ECO:0000259" key="11">
    <source>
        <dbReference type="Pfam" id="PF00401"/>
    </source>
</evidence>
<dbReference type="CDD" id="cd12152">
    <property type="entry name" value="F1-ATPase_delta"/>
    <property type="match status" value="1"/>
</dbReference>
<protein>
    <recommendedName>
        <fullName evidence="9">ATP synthase epsilon chain</fullName>
    </recommendedName>
    <alternativeName>
        <fullName evidence="9">ATP synthase F1 sector epsilon subunit</fullName>
    </alternativeName>
    <alternativeName>
        <fullName evidence="9">F-ATPase epsilon subunit</fullName>
    </alternativeName>
</protein>
<dbReference type="InterPro" id="IPR020547">
    <property type="entry name" value="ATP_synth_F1_esu_C"/>
</dbReference>
<evidence type="ECO:0000256" key="10">
    <source>
        <dbReference type="RuleBase" id="RU003656"/>
    </source>
</evidence>
<dbReference type="NCBIfam" id="TIGR01216">
    <property type="entry name" value="ATP_synt_epsi"/>
    <property type="match status" value="1"/>
</dbReference>
<evidence type="ECO:0000313" key="13">
    <source>
        <dbReference type="EMBL" id="HIU69431.1"/>
    </source>
</evidence>
<dbReference type="InterPro" id="IPR020546">
    <property type="entry name" value="ATP_synth_F1_dsu/esu_N"/>
</dbReference>
<sequence>MDTFALKIIASNRVFYDAPCRLLVLPATDGEMGIMAHHENMVMAIEEGEMRVTSAEGRVITAFVGNGFLEFVDNTAILLCVSAELPEEIDARRAEEAKLRAEEELRQKQSLREYHHSQANLARAMERLKVKNRHRI</sequence>
<keyword evidence="9" id="KW-0375">Hydrogen ion transport</keyword>
<evidence type="ECO:0000313" key="14">
    <source>
        <dbReference type="Proteomes" id="UP000824125"/>
    </source>
</evidence>
<name>A0A9D1MUN3_9FIRM</name>
<reference evidence="13" key="1">
    <citation type="submission" date="2020-10" db="EMBL/GenBank/DDBJ databases">
        <authorList>
            <person name="Gilroy R."/>
        </authorList>
    </citation>
    <scope>NUCLEOTIDE SEQUENCE</scope>
    <source>
        <strain evidence="13">CHK176-6737</strain>
    </source>
</reference>
<keyword evidence="7 9" id="KW-0139">CF(1)</keyword>
<dbReference type="HAMAP" id="MF_00530">
    <property type="entry name" value="ATP_synth_epsil_bac"/>
    <property type="match status" value="1"/>
</dbReference>
<evidence type="ECO:0000256" key="1">
    <source>
        <dbReference type="ARBA" id="ARBA00004202"/>
    </source>
</evidence>
<feature type="domain" description="ATP synthase epsilon subunit C-terminal" evidence="11">
    <location>
        <begin position="87"/>
        <end position="131"/>
    </location>
</feature>
<accession>A0A9D1MUN3</accession>
<dbReference type="SUPFAM" id="SSF51344">
    <property type="entry name" value="Epsilon subunit of F1F0-ATP synthase N-terminal domain"/>
    <property type="match status" value="1"/>
</dbReference>
<dbReference type="InterPro" id="IPR036771">
    <property type="entry name" value="ATPsynth_dsu/esu_N"/>
</dbReference>
<organism evidence="13 14">
    <name type="scientific">Candidatus Scybalenecus merdavium</name>
    <dbReference type="NCBI Taxonomy" id="2840939"/>
    <lineage>
        <taxon>Bacteria</taxon>
        <taxon>Bacillati</taxon>
        <taxon>Bacillota</taxon>
        <taxon>Clostridia</taxon>
        <taxon>Eubacteriales</taxon>
        <taxon>Oscillospiraceae</taxon>
        <taxon>Oscillospiraceae incertae sedis</taxon>
        <taxon>Candidatus Scybalenecus</taxon>
    </lineage>
</organism>
<evidence type="ECO:0000256" key="6">
    <source>
        <dbReference type="ARBA" id="ARBA00023136"/>
    </source>
</evidence>